<evidence type="ECO:0000313" key="2">
    <source>
        <dbReference type="RefSeq" id="XP_030512952.1"/>
    </source>
</evidence>
<keyword evidence="1" id="KW-1185">Reference proteome</keyword>
<dbReference type="CDD" id="cd07821">
    <property type="entry name" value="PYR_PYL_RCAR_like"/>
    <property type="match status" value="1"/>
</dbReference>
<dbReference type="InterPro" id="IPR053249">
    <property type="entry name" value="LFS"/>
</dbReference>
<proteinExistence type="predicted"/>
<protein>
    <submittedName>
        <fullName evidence="2">Lachrymatory-factor synthase-like</fullName>
    </submittedName>
</protein>
<dbReference type="GeneID" id="115726991"/>
<dbReference type="SUPFAM" id="SSF55961">
    <property type="entry name" value="Bet v1-like"/>
    <property type="match status" value="1"/>
</dbReference>
<dbReference type="Proteomes" id="UP000827889">
    <property type="component" value="Chromosome 4"/>
</dbReference>
<reference evidence="2" key="1">
    <citation type="submission" date="2025-08" db="UniProtKB">
        <authorList>
            <consortium name="RefSeq"/>
        </authorList>
    </citation>
    <scope>IDENTIFICATION</scope>
    <source>
        <tissue evidence="2">Leaf</tissue>
    </source>
</reference>
<dbReference type="PANTHER" id="PTHR33789">
    <property type="entry name" value="LACHRYMATORY-FACTOR SYNTHASE"/>
    <property type="match status" value="1"/>
</dbReference>
<dbReference type="FunFam" id="3.30.530.20:FF:000064">
    <property type="entry name" value="Lachrymatory-factor synthase"/>
    <property type="match status" value="1"/>
</dbReference>
<dbReference type="InterPro" id="IPR019587">
    <property type="entry name" value="Polyketide_cyclase/dehydratase"/>
</dbReference>
<dbReference type="Pfam" id="PF10604">
    <property type="entry name" value="Polyketide_cyc2"/>
    <property type="match status" value="1"/>
</dbReference>
<evidence type="ECO:0000313" key="1">
    <source>
        <dbReference type="Proteomes" id="UP000827889"/>
    </source>
</evidence>
<dbReference type="AlphaFoldDB" id="A0A8B8MSA0"/>
<dbReference type="KEGG" id="rarg:115726991"/>
<sequence length="169" mass="18585">MGSQFGHKWEGKVCARVTKASADQIWPLFTDFFNLHKWFPGLSDCHGIQGENGEPGCVRYCSGFSLSSEGAGDVGKNRPVSWAKERLINIDPVERSLSYDMLDSNIGFNSYLGTVKVVSSDGVGDGGCTIEWSFSVDPVEGWVREDLVREVYEAGLQGMAKKMEDSFAN</sequence>
<dbReference type="GO" id="GO:0004864">
    <property type="term" value="F:protein phosphatase inhibitor activity"/>
    <property type="evidence" value="ECO:0007669"/>
    <property type="project" value="UniProtKB-ARBA"/>
</dbReference>
<name>A0A8B8MSA0_9MYRT</name>
<dbReference type="PANTHER" id="PTHR33789:SF15">
    <property type="entry name" value="LACHRYMATORY-FACTOR SYNTHASE"/>
    <property type="match status" value="1"/>
</dbReference>
<accession>A0A8B8MSA0</accession>
<organism evidence="1 2">
    <name type="scientific">Rhodamnia argentea</name>
    <dbReference type="NCBI Taxonomy" id="178133"/>
    <lineage>
        <taxon>Eukaryota</taxon>
        <taxon>Viridiplantae</taxon>
        <taxon>Streptophyta</taxon>
        <taxon>Embryophyta</taxon>
        <taxon>Tracheophyta</taxon>
        <taxon>Spermatophyta</taxon>
        <taxon>Magnoliopsida</taxon>
        <taxon>eudicotyledons</taxon>
        <taxon>Gunneridae</taxon>
        <taxon>Pentapetalae</taxon>
        <taxon>rosids</taxon>
        <taxon>malvids</taxon>
        <taxon>Myrtales</taxon>
        <taxon>Myrtaceae</taxon>
        <taxon>Myrtoideae</taxon>
        <taxon>Myrteae</taxon>
        <taxon>Australasian group</taxon>
        <taxon>Rhodamnia</taxon>
    </lineage>
</organism>
<dbReference type="OrthoDB" id="1928994at2759"/>
<dbReference type="Gene3D" id="3.30.530.20">
    <property type="match status" value="1"/>
</dbReference>
<dbReference type="RefSeq" id="XP_030512952.1">
    <property type="nucleotide sequence ID" value="XM_030657092.1"/>
</dbReference>
<gene>
    <name evidence="2" type="primary">LOC115726991</name>
</gene>
<dbReference type="InterPro" id="IPR023393">
    <property type="entry name" value="START-like_dom_sf"/>
</dbReference>